<evidence type="ECO:0000313" key="2">
    <source>
        <dbReference type="Proteomes" id="UP000830768"/>
    </source>
</evidence>
<accession>A0ACD3ZFB1</accession>
<gene>
    <name evidence="1" type="ORF">LCI18_010909</name>
</gene>
<sequence length="362" mass="41126">MTVAPPSGSTVIATIYSLIGLAAVIIGARIYLRLKIQRHRLLASDYLMIAAWCSAVLCASVNVVMKVNGALEPQRTYDFTTLDKDPRVIEYLFKVSWLGDFPFFTTFYLCKASLLTTYFQIFPIFMVKRRALLWATTVYCLLAYITTLGLQLFSCLPLERHWVITRPIEECDPKWLPMIFQIAWGLHFFGSLQLFLLPFSIFHDLKMNRRTKNGVYGVFLIGLIDLIFSLTRFLNVQLGDRNGFRSITMIELWSALDAYIGLIVACLPSLRPLLRRKGESTNKYSGESSGRIPRPVRTDDSEFREINDIESMHSRGAICTTEVSQHKHDSQAVEPHGSSTNDCARDRSEIELLSLSGQSTDR</sequence>
<proteinExistence type="predicted"/>
<organism evidence="1 2">
    <name type="scientific">Fusarium solani subsp. cucurbitae</name>
    <name type="common">Neocosmosporum cucurbitae</name>
    <dbReference type="NCBI Taxonomy" id="2747967"/>
    <lineage>
        <taxon>Eukaryota</taxon>
        <taxon>Fungi</taxon>
        <taxon>Dikarya</taxon>
        <taxon>Ascomycota</taxon>
        <taxon>Pezizomycotina</taxon>
        <taxon>Sordariomycetes</taxon>
        <taxon>Hypocreomycetidae</taxon>
        <taxon>Hypocreales</taxon>
        <taxon>Nectriaceae</taxon>
        <taxon>Fusarium</taxon>
        <taxon>Fusarium solani species complex</taxon>
    </lineage>
</organism>
<protein>
    <submittedName>
        <fullName evidence="1">Uncharacterized protein</fullName>
    </submittedName>
</protein>
<evidence type="ECO:0000313" key="1">
    <source>
        <dbReference type="EMBL" id="UPK99974.1"/>
    </source>
</evidence>
<dbReference type="Proteomes" id="UP000830768">
    <property type="component" value="Chromosome 9"/>
</dbReference>
<reference evidence="1" key="1">
    <citation type="submission" date="2021-11" db="EMBL/GenBank/DDBJ databases">
        <title>Fusarium solani-melongenae Genome sequencing and assembly.</title>
        <authorList>
            <person name="Xie S."/>
            <person name="Huang L."/>
            <person name="Zhang X."/>
        </authorList>
    </citation>
    <scope>NUCLEOTIDE SEQUENCE</scope>
    <source>
        <strain evidence="1">CRI 24-3</strain>
    </source>
</reference>
<keyword evidence="2" id="KW-1185">Reference proteome</keyword>
<name>A0ACD3ZFB1_FUSSC</name>
<dbReference type="EMBL" id="CP090037">
    <property type="protein sequence ID" value="UPK99974.1"/>
    <property type="molecule type" value="Genomic_DNA"/>
</dbReference>